<proteinExistence type="predicted"/>
<dbReference type="SFLD" id="SFLDS00003">
    <property type="entry name" value="Haloacid_Dehalogenase"/>
    <property type="match status" value="1"/>
</dbReference>
<dbReference type="AlphaFoldDB" id="A0A5C6LUC4"/>
<keyword evidence="3" id="KW-1185">Reference proteome</keyword>
<sequence length="236" mass="26955">MGKIRHVSFDLWMTLIRSHPSFKTKRAALFRSFFSLEAFAPEKVESVFRETDVLINNMNEITGRNVHTFEMYLLCLHLLGIDIKSVHPDKLEEFYSLSEALFFEHAPLHLYEDTTTLLAALQEQGITTNLLSNTGFIQGRTLRKLMAEWGWDALFAFQLYSDETGYSKPDAQMFSRMLDKAASLHTDLLSTEVWHLGDNQLADVQGALRLGITATLTDIVHNPLNKLLNERCLCLT</sequence>
<dbReference type="Pfam" id="PF00702">
    <property type="entry name" value="Hydrolase"/>
    <property type="match status" value="1"/>
</dbReference>
<gene>
    <name evidence="2" type="ORF">FEF09_10925</name>
</gene>
<keyword evidence="1 2" id="KW-0378">Hydrolase</keyword>
<accession>A0A5C6LUC4</accession>
<evidence type="ECO:0000313" key="2">
    <source>
        <dbReference type="EMBL" id="TWW00552.1"/>
    </source>
</evidence>
<dbReference type="OrthoDB" id="3669651at2"/>
<evidence type="ECO:0000313" key="3">
    <source>
        <dbReference type="Proteomes" id="UP000318815"/>
    </source>
</evidence>
<organism evidence="2 3">
    <name type="scientific">Chitinophaga pinensis</name>
    <dbReference type="NCBI Taxonomy" id="79329"/>
    <lineage>
        <taxon>Bacteria</taxon>
        <taxon>Pseudomonadati</taxon>
        <taxon>Bacteroidota</taxon>
        <taxon>Chitinophagia</taxon>
        <taxon>Chitinophagales</taxon>
        <taxon>Chitinophagaceae</taxon>
        <taxon>Chitinophaga</taxon>
    </lineage>
</organism>
<dbReference type="SUPFAM" id="SSF56784">
    <property type="entry name" value="HAD-like"/>
    <property type="match status" value="1"/>
</dbReference>
<dbReference type="RefSeq" id="WP_146305143.1">
    <property type="nucleotide sequence ID" value="NZ_VOHS01000008.1"/>
</dbReference>
<dbReference type="GO" id="GO:0016787">
    <property type="term" value="F:hydrolase activity"/>
    <property type="evidence" value="ECO:0007669"/>
    <property type="project" value="UniProtKB-KW"/>
</dbReference>
<dbReference type="PANTHER" id="PTHR43316:SF8">
    <property type="entry name" value="HAD FAMILY HYDROLASE"/>
    <property type="match status" value="1"/>
</dbReference>
<name>A0A5C6LUC4_9BACT</name>
<comment type="caution">
    <text evidence="2">The sequence shown here is derived from an EMBL/GenBank/DDBJ whole genome shotgun (WGS) entry which is preliminary data.</text>
</comment>
<dbReference type="NCBIfam" id="TIGR01549">
    <property type="entry name" value="HAD-SF-IA-v1"/>
    <property type="match status" value="1"/>
</dbReference>
<dbReference type="InterPro" id="IPR023214">
    <property type="entry name" value="HAD_sf"/>
</dbReference>
<dbReference type="EMBL" id="VOHS01000008">
    <property type="protein sequence ID" value="TWW00552.1"/>
    <property type="molecule type" value="Genomic_DNA"/>
</dbReference>
<dbReference type="Gene3D" id="3.40.50.1000">
    <property type="entry name" value="HAD superfamily/HAD-like"/>
    <property type="match status" value="1"/>
</dbReference>
<dbReference type="Proteomes" id="UP000318815">
    <property type="component" value="Unassembled WGS sequence"/>
</dbReference>
<dbReference type="PRINTS" id="PR00413">
    <property type="entry name" value="HADHALOGNASE"/>
</dbReference>
<dbReference type="Gene3D" id="1.10.150.400">
    <property type="match status" value="1"/>
</dbReference>
<dbReference type="PANTHER" id="PTHR43316">
    <property type="entry name" value="HYDROLASE, HALOACID DELAHOGENASE-RELATED"/>
    <property type="match status" value="1"/>
</dbReference>
<dbReference type="InterPro" id="IPR036412">
    <property type="entry name" value="HAD-like_sf"/>
</dbReference>
<evidence type="ECO:0000256" key="1">
    <source>
        <dbReference type="ARBA" id="ARBA00022801"/>
    </source>
</evidence>
<dbReference type="InterPro" id="IPR051540">
    <property type="entry name" value="S-2-haloacid_dehalogenase"/>
</dbReference>
<reference evidence="2 3" key="1">
    <citation type="submission" date="2019-08" db="EMBL/GenBank/DDBJ databases">
        <title>Whole genome sequencing of chitin degrading bacteria Chitinophaga pinensis YS16.</title>
        <authorList>
            <person name="Singh R.P."/>
            <person name="Manchanda G."/>
            <person name="Maurya I.K."/>
            <person name="Joshi N.K."/>
            <person name="Srivastava A.K."/>
        </authorList>
    </citation>
    <scope>NUCLEOTIDE SEQUENCE [LARGE SCALE GENOMIC DNA]</scope>
    <source>
        <strain evidence="2 3">YS-16</strain>
    </source>
</reference>
<dbReference type="SFLD" id="SFLDG01129">
    <property type="entry name" value="C1.5:_HAD__Beta-PGM__Phosphata"/>
    <property type="match status" value="1"/>
</dbReference>
<dbReference type="InterPro" id="IPR006439">
    <property type="entry name" value="HAD-SF_hydro_IA"/>
</dbReference>
<protein>
    <submittedName>
        <fullName evidence="2">HAD family hydrolase</fullName>
    </submittedName>
</protein>